<dbReference type="Proteomes" id="UP001491310">
    <property type="component" value="Unassembled WGS sequence"/>
</dbReference>
<feature type="compositionally biased region" description="Basic and acidic residues" evidence="1">
    <location>
        <begin position="91"/>
        <end position="110"/>
    </location>
</feature>
<name>A0ABR2YLT3_9CHLO</name>
<accession>A0ABR2YLT3</accession>
<protein>
    <submittedName>
        <fullName evidence="2">Uncharacterized protein</fullName>
    </submittedName>
</protein>
<organism evidence="2 3">
    <name type="scientific">Coccomyxa subellipsoidea</name>
    <dbReference type="NCBI Taxonomy" id="248742"/>
    <lineage>
        <taxon>Eukaryota</taxon>
        <taxon>Viridiplantae</taxon>
        <taxon>Chlorophyta</taxon>
        <taxon>core chlorophytes</taxon>
        <taxon>Trebouxiophyceae</taxon>
        <taxon>Trebouxiophyceae incertae sedis</taxon>
        <taxon>Coccomyxaceae</taxon>
        <taxon>Coccomyxa</taxon>
    </lineage>
</organism>
<dbReference type="EMBL" id="JALJOT010000008">
    <property type="protein sequence ID" value="KAK9907996.1"/>
    <property type="molecule type" value="Genomic_DNA"/>
</dbReference>
<dbReference type="PANTHER" id="PTHR34684:SF1">
    <property type="entry name" value="OS08G0192200 PROTEIN"/>
    <property type="match status" value="1"/>
</dbReference>
<feature type="region of interest" description="Disordered" evidence="1">
    <location>
        <begin position="61"/>
        <end position="170"/>
    </location>
</feature>
<comment type="caution">
    <text evidence="2">The sequence shown here is derived from an EMBL/GenBank/DDBJ whole genome shotgun (WGS) entry which is preliminary data.</text>
</comment>
<dbReference type="PANTHER" id="PTHR34684">
    <property type="entry name" value="OS08G0192200 PROTEIN"/>
    <property type="match status" value="1"/>
</dbReference>
<proteinExistence type="predicted"/>
<evidence type="ECO:0000313" key="2">
    <source>
        <dbReference type="EMBL" id="KAK9907996.1"/>
    </source>
</evidence>
<evidence type="ECO:0000256" key="1">
    <source>
        <dbReference type="SAM" id="MobiDB-lite"/>
    </source>
</evidence>
<keyword evidence="3" id="KW-1185">Reference proteome</keyword>
<feature type="compositionally biased region" description="Basic and acidic residues" evidence="1">
    <location>
        <begin position="62"/>
        <end position="71"/>
    </location>
</feature>
<reference evidence="2 3" key="1">
    <citation type="journal article" date="2024" name="Nat. Commun.">
        <title>Phylogenomics reveals the evolutionary origins of lichenization in chlorophyte algae.</title>
        <authorList>
            <person name="Puginier C."/>
            <person name="Libourel C."/>
            <person name="Otte J."/>
            <person name="Skaloud P."/>
            <person name="Haon M."/>
            <person name="Grisel S."/>
            <person name="Petersen M."/>
            <person name="Berrin J.G."/>
            <person name="Delaux P.M."/>
            <person name="Dal Grande F."/>
            <person name="Keller J."/>
        </authorList>
    </citation>
    <scope>NUCLEOTIDE SEQUENCE [LARGE SCALE GENOMIC DNA]</scope>
    <source>
        <strain evidence="2 3">SAG 216-7</strain>
    </source>
</reference>
<gene>
    <name evidence="2" type="ORF">WJX75_001262</name>
</gene>
<evidence type="ECO:0000313" key="3">
    <source>
        <dbReference type="Proteomes" id="UP001491310"/>
    </source>
</evidence>
<sequence>MKRQETPSEAHLADMIMRDIAQLAEDAKAQGVTAYLRQPVHRKKPNERFLQGTLRSVAFANRKAEEDEMWAHRNKRLRRSDRGPQRPAGRNSREGRSDGHSSESDSRGSDSAETSSQAEPSEALSDSELAHMLSRRHPRGRGAVGSRADEPGPFLPESALADVGPDDFTA</sequence>